<accession>A0A9E2S5M3</accession>
<dbReference type="NCBIfam" id="TIGR01549">
    <property type="entry name" value="HAD-SF-IA-v1"/>
    <property type="match status" value="1"/>
</dbReference>
<dbReference type="AlphaFoldDB" id="A0A9E2S5M3"/>
<organism evidence="1 2">
    <name type="scientific">Pinibacter aurantiacus</name>
    <dbReference type="NCBI Taxonomy" id="2851599"/>
    <lineage>
        <taxon>Bacteria</taxon>
        <taxon>Pseudomonadati</taxon>
        <taxon>Bacteroidota</taxon>
        <taxon>Chitinophagia</taxon>
        <taxon>Chitinophagales</taxon>
        <taxon>Chitinophagaceae</taxon>
        <taxon>Pinibacter</taxon>
    </lineage>
</organism>
<dbReference type="EMBL" id="JAHSPG010000002">
    <property type="protein sequence ID" value="MBV4356421.1"/>
    <property type="molecule type" value="Genomic_DNA"/>
</dbReference>
<protein>
    <submittedName>
        <fullName evidence="1">YjjG family noncanonical pyrimidine nucleotidase</fullName>
    </submittedName>
</protein>
<name>A0A9E2S5M3_9BACT</name>
<dbReference type="PANTHER" id="PTHR47478:SF1">
    <property type="entry name" value="PYRIMIDINE 5'-NUCLEOTIDASE YJJG"/>
    <property type="match status" value="1"/>
</dbReference>
<dbReference type="RefSeq" id="WP_217790015.1">
    <property type="nucleotide sequence ID" value="NZ_JAHSPG010000002.1"/>
</dbReference>
<reference evidence="1" key="1">
    <citation type="submission" date="2021-06" db="EMBL/GenBank/DDBJ databases">
        <authorList>
            <person name="Huq M.A."/>
        </authorList>
    </citation>
    <scope>NUCLEOTIDE SEQUENCE</scope>
    <source>
        <strain evidence="1">MAH-26</strain>
    </source>
</reference>
<dbReference type="SFLD" id="SFLDS00003">
    <property type="entry name" value="Haloacid_Dehalogenase"/>
    <property type="match status" value="1"/>
</dbReference>
<evidence type="ECO:0000313" key="2">
    <source>
        <dbReference type="Proteomes" id="UP000812270"/>
    </source>
</evidence>
<dbReference type="NCBIfam" id="TIGR02254">
    <property type="entry name" value="YjjG_YfnB"/>
    <property type="match status" value="1"/>
</dbReference>
<dbReference type="InterPro" id="IPR011951">
    <property type="entry name" value="HAD-SF_hydro_IA_YjjG/PynA"/>
</dbReference>
<dbReference type="GO" id="GO:0008253">
    <property type="term" value="F:5'-nucleotidase activity"/>
    <property type="evidence" value="ECO:0007669"/>
    <property type="project" value="InterPro"/>
</dbReference>
<dbReference type="InterPro" id="IPR006439">
    <property type="entry name" value="HAD-SF_hydro_IA"/>
</dbReference>
<dbReference type="Proteomes" id="UP000812270">
    <property type="component" value="Unassembled WGS sequence"/>
</dbReference>
<dbReference type="SFLD" id="SFLDG01129">
    <property type="entry name" value="C1.5:_HAD__Beta-PGM__Phosphata"/>
    <property type="match status" value="1"/>
</dbReference>
<dbReference type="Pfam" id="PF00702">
    <property type="entry name" value="Hydrolase"/>
    <property type="match status" value="1"/>
</dbReference>
<proteinExistence type="predicted"/>
<comment type="caution">
    <text evidence="1">The sequence shown here is derived from an EMBL/GenBank/DDBJ whole genome shotgun (WGS) entry which is preliminary data.</text>
</comment>
<gene>
    <name evidence="1" type="ORF">KTO63_04615</name>
</gene>
<evidence type="ECO:0000313" key="1">
    <source>
        <dbReference type="EMBL" id="MBV4356421.1"/>
    </source>
</evidence>
<keyword evidence="2" id="KW-1185">Reference proteome</keyword>
<dbReference type="InterPro" id="IPR052550">
    <property type="entry name" value="Pyrimidine_5'-ntase_YjjG"/>
</dbReference>
<dbReference type="PANTHER" id="PTHR47478">
    <property type="match status" value="1"/>
</dbReference>
<dbReference type="SFLD" id="SFLDG01135">
    <property type="entry name" value="C1.5.6:_HAD__Beta-PGM__Phospha"/>
    <property type="match status" value="1"/>
</dbReference>
<sequence>MNYKHLFFDLDHTLWDFETNAKNTMQHLYGHFSLKDIGINDFDEFYKQYSIHNQRLWQRYHKGFIKSDELRWKRVWHTLLDFKIGDEKLAKEMSAHFLDLLPNRTALFPYAVEILNYLKAKGYRLHLITNGFETVQHSKLKYSGLTDFFENVITSEGSNSIKPNKEIFEYALKKAGATAEESLMIGDNLEADIQGAMNAGIDQVFVNHINEETELKPTYTIYKLQELEDIL</sequence>